<sequence>MRSGAAHAERWGDGRLPPGGGVGRAMELASQMTTRAASYGFQTVPTRPTHRDRAPLPCTPEVA</sequence>
<reference evidence="3" key="1">
    <citation type="submission" date="2015-11" db="EMBL/GenBank/DDBJ databases">
        <title>Draft Genome Sequence of the Radioresistant Bacterium Deinococcus grandis, Isolated from Freshwater Fish in Japan.</title>
        <authorList>
            <person name="Satoh K."/>
            <person name="Onodera T."/>
            <person name="Omoso K."/>
            <person name="Takeda-Yano K."/>
            <person name="Katayama T."/>
            <person name="Oono Y."/>
            <person name="Narumi I."/>
        </authorList>
    </citation>
    <scope>NUCLEOTIDE SEQUENCE [LARGE SCALE GENOMIC DNA]</scope>
    <source>
        <strain evidence="3">ATCC 43672</strain>
    </source>
</reference>
<feature type="region of interest" description="Disordered" evidence="1">
    <location>
        <begin position="38"/>
        <end position="63"/>
    </location>
</feature>
<gene>
    <name evidence="2" type="ORF">DEIGR_100362</name>
</gene>
<name>A0A100HGP3_9DEIO</name>
<evidence type="ECO:0000256" key="1">
    <source>
        <dbReference type="SAM" id="MobiDB-lite"/>
    </source>
</evidence>
<dbReference type="EMBL" id="BCMS01000001">
    <property type="protein sequence ID" value="GAQ20335.1"/>
    <property type="molecule type" value="Genomic_DNA"/>
</dbReference>
<proteinExistence type="predicted"/>
<evidence type="ECO:0000313" key="2">
    <source>
        <dbReference type="EMBL" id="GAQ20335.1"/>
    </source>
</evidence>
<accession>A0A100HGP3</accession>
<dbReference type="Proteomes" id="UP000056209">
    <property type="component" value="Unassembled WGS sequence"/>
</dbReference>
<evidence type="ECO:0000313" key="3">
    <source>
        <dbReference type="Proteomes" id="UP000056209"/>
    </source>
</evidence>
<organism evidence="2 3">
    <name type="scientific">Deinococcus grandis</name>
    <dbReference type="NCBI Taxonomy" id="57498"/>
    <lineage>
        <taxon>Bacteria</taxon>
        <taxon>Thermotogati</taxon>
        <taxon>Deinococcota</taxon>
        <taxon>Deinococci</taxon>
        <taxon>Deinococcales</taxon>
        <taxon>Deinococcaceae</taxon>
        <taxon>Deinococcus</taxon>
    </lineage>
</organism>
<keyword evidence="3" id="KW-1185">Reference proteome</keyword>
<protein>
    <submittedName>
        <fullName evidence="2">Rac GTPase-activating protein 1</fullName>
    </submittedName>
</protein>
<feature type="region of interest" description="Disordered" evidence="1">
    <location>
        <begin position="1"/>
        <end position="24"/>
    </location>
</feature>
<dbReference type="AlphaFoldDB" id="A0A100HGP3"/>
<comment type="caution">
    <text evidence="2">The sequence shown here is derived from an EMBL/GenBank/DDBJ whole genome shotgun (WGS) entry which is preliminary data.</text>
</comment>